<dbReference type="PROSITE" id="PS51365">
    <property type="entry name" value="RENAL_DIPEPTIDASE_2"/>
    <property type="match status" value="1"/>
</dbReference>
<dbReference type="PANTHER" id="PTHR10443">
    <property type="entry name" value="MICROSOMAL DIPEPTIDASE"/>
    <property type="match status" value="1"/>
</dbReference>
<name>A0ABX9AQQ7_9ENTR</name>
<dbReference type="Proteomes" id="UP000825886">
    <property type="component" value="Chromosome"/>
</dbReference>
<dbReference type="RefSeq" id="WP_222160562.1">
    <property type="nucleotide sequence ID" value="NZ_CP081864.1"/>
</dbReference>
<sequence length="344" mass="38181">MSIEQETLHQQSIVIDGLQTCDWSRAIFEEMREGGITAVNCASLLWENFREGIDYVSQWKRFWRENDDLIRPVRTLTDIYAAKAEQRTGIILGWQNTSPLEDNLEYVEIFKDLGVGVMQLTYNTQNYSGAGYLETRDSGLTGFGYEVLAEMNRVGVLCDLSHVGDRTSADVIAASRAPVCISHVLPRALKDVKRNKPDELLVGCAQGGGIIGISLFSPGLAAGNDATIEDYLDAMSYVIDLVGEDHVGIGTDFSQDRPRPGPWLLWANRDKGTARTLTPFGSATINKPQGIARIREFPNLTARMLARGWSEARVRKLLGENWLRVLGTAWQPAARKTPSLLPPQ</sequence>
<evidence type="ECO:0000313" key="2">
    <source>
        <dbReference type="Proteomes" id="UP000825886"/>
    </source>
</evidence>
<dbReference type="Gene3D" id="3.20.20.140">
    <property type="entry name" value="Metal-dependent hydrolases"/>
    <property type="match status" value="1"/>
</dbReference>
<dbReference type="Pfam" id="PF01244">
    <property type="entry name" value="Peptidase_M19"/>
    <property type="match status" value="1"/>
</dbReference>
<proteinExistence type="predicted"/>
<dbReference type="EMBL" id="CP081864">
    <property type="protein sequence ID" value="QZN97525.1"/>
    <property type="molecule type" value="Genomic_DNA"/>
</dbReference>
<dbReference type="InterPro" id="IPR032466">
    <property type="entry name" value="Metal_Hydrolase"/>
</dbReference>
<dbReference type="SUPFAM" id="SSF51556">
    <property type="entry name" value="Metallo-dependent hydrolases"/>
    <property type="match status" value="1"/>
</dbReference>
<accession>A0ABX9AQQ7</accession>
<dbReference type="InterPro" id="IPR008257">
    <property type="entry name" value="Pept_M19"/>
</dbReference>
<protein>
    <submittedName>
        <fullName evidence="1">Dipeptidase</fullName>
    </submittedName>
</protein>
<dbReference type="PANTHER" id="PTHR10443:SF12">
    <property type="entry name" value="DIPEPTIDASE"/>
    <property type="match status" value="1"/>
</dbReference>
<reference evidence="1 2" key="1">
    <citation type="submission" date="2021-08" db="EMBL/GenBank/DDBJ databases">
        <title>Culture and genomic analysis of Symbiopectobacterium purcellii sp. nov. gen. nov., isolated from the leafhopper Empoasca decipiens.</title>
        <authorList>
            <person name="Nadal-Jimenez P."/>
            <person name="Siozios S."/>
            <person name="Halliday N."/>
            <person name="Camara M."/>
            <person name="Hurst G.D.D."/>
        </authorList>
    </citation>
    <scope>NUCLEOTIDE SEQUENCE [LARGE SCALE GENOMIC DNA]</scope>
    <source>
        <strain evidence="1 2">SyEd1</strain>
    </source>
</reference>
<organism evidence="1 2">
    <name type="scientific">Symbiopectobacterium purcellii</name>
    <dbReference type="NCBI Taxonomy" id="2871826"/>
    <lineage>
        <taxon>Bacteria</taxon>
        <taxon>Pseudomonadati</taxon>
        <taxon>Pseudomonadota</taxon>
        <taxon>Gammaproteobacteria</taxon>
        <taxon>Enterobacterales</taxon>
        <taxon>Enterobacteriaceae</taxon>
    </lineage>
</organism>
<gene>
    <name evidence="1" type="ORF">K6K13_09475</name>
</gene>
<keyword evidence="2" id="KW-1185">Reference proteome</keyword>
<evidence type="ECO:0000313" key="1">
    <source>
        <dbReference type="EMBL" id="QZN97525.1"/>
    </source>
</evidence>